<feature type="transmembrane region" description="Helical" evidence="10">
    <location>
        <begin position="59"/>
        <end position="79"/>
    </location>
</feature>
<dbReference type="GO" id="GO:0006813">
    <property type="term" value="P:potassium ion transport"/>
    <property type="evidence" value="ECO:0007669"/>
    <property type="project" value="UniProtKB-KW"/>
</dbReference>
<dbReference type="PROSITE" id="PS51202">
    <property type="entry name" value="RCK_C"/>
    <property type="match status" value="1"/>
</dbReference>
<feature type="transmembrane region" description="Helical" evidence="10">
    <location>
        <begin position="302"/>
        <end position="326"/>
    </location>
</feature>
<feature type="transmembrane region" description="Helical" evidence="10">
    <location>
        <begin position="364"/>
        <end position="390"/>
    </location>
</feature>
<feature type="transmembrane region" description="Helical" evidence="10">
    <location>
        <begin position="220"/>
        <end position="238"/>
    </location>
</feature>
<dbReference type="GO" id="GO:0005886">
    <property type="term" value="C:plasma membrane"/>
    <property type="evidence" value="ECO:0007669"/>
    <property type="project" value="UniProtKB-SubCell"/>
</dbReference>
<dbReference type="Gene3D" id="3.30.70.1450">
    <property type="entry name" value="Regulator of K+ conductance, C-terminal domain"/>
    <property type="match status" value="1"/>
</dbReference>
<evidence type="ECO:0000256" key="10">
    <source>
        <dbReference type="SAM" id="Phobius"/>
    </source>
</evidence>
<evidence type="ECO:0000256" key="9">
    <source>
        <dbReference type="ARBA" id="ARBA00023136"/>
    </source>
</evidence>
<feature type="transmembrane region" description="Helical" evidence="10">
    <location>
        <begin position="91"/>
        <end position="112"/>
    </location>
</feature>
<dbReference type="Pfam" id="PF02080">
    <property type="entry name" value="TrkA_C"/>
    <property type="match status" value="1"/>
</dbReference>
<keyword evidence="6 10" id="KW-0812">Transmembrane</keyword>
<gene>
    <name evidence="12" type="ORF">ALGA_3402</name>
</gene>
<dbReference type="NCBIfam" id="NF003716">
    <property type="entry name" value="PRK05326.1-3"/>
    <property type="match status" value="1"/>
</dbReference>
<evidence type="ECO:0000256" key="1">
    <source>
        <dbReference type="ARBA" id="ARBA00004651"/>
    </source>
</evidence>
<dbReference type="SUPFAM" id="SSF116726">
    <property type="entry name" value="TrkA C-terminal domain-like"/>
    <property type="match status" value="1"/>
</dbReference>
<evidence type="ECO:0000256" key="3">
    <source>
        <dbReference type="ARBA" id="ARBA00022449"/>
    </source>
</evidence>
<dbReference type="GO" id="GO:1902600">
    <property type="term" value="P:proton transmembrane transport"/>
    <property type="evidence" value="ECO:0007669"/>
    <property type="project" value="InterPro"/>
</dbReference>
<feature type="transmembrane region" description="Helical" evidence="10">
    <location>
        <begin position="338"/>
        <end position="358"/>
    </location>
</feature>
<feature type="transmembrane region" description="Helical" evidence="10">
    <location>
        <begin position="275"/>
        <end position="296"/>
    </location>
</feature>
<evidence type="ECO:0000256" key="5">
    <source>
        <dbReference type="ARBA" id="ARBA00022538"/>
    </source>
</evidence>
<dbReference type="InterPro" id="IPR038770">
    <property type="entry name" value="Na+/solute_symporter_sf"/>
</dbReference>
<dbReference type="RefSeq" id="WP_096431336.1">
    <property type="nucleotide sequence ID" value="NZ_AP018042.1"/>
</dbReference>
<keyword evidence="9 10" id="KW-0472">Membrane</keyword>
<evidence type="ECO:0000259" key="11">
    <source>
        <dbReference type="PROSITE" id="PS51202"/>
    </source>
</evidence>
<dbReference type="PANTHER" id="PTHR32507">
    <property type="entry name" value="NA(+)/H(+) ANTIPORTER 1"/>
    <property type="match status" value="1"/>
</dbReference>
<dbReference type="InterPro" id="IPR006037">
    <property type="entry name" value="RCK_C"/>
</dbReference>
<reference evidence="13" key="2">
    <citation type="journal article" date="2020" name="Antonie Van Leeuwenhoek">
        <title>Labilibaculum antarcticum sp. nov., a novel facultative anaerobic, psychrotorelant bacterium isolated from marine sediment of Antarctica.</title>
        <authorList>
            <person name="Watanabe M."/>
            <person name="Kojima H."/>
            <person name="Fukui M."/>
        </authorList>
    </citation>
    <scope>NUCLEOTIDE SEQUENCE [LARGE SCALE GENOMIC DNA]</scope>
    <source>
        <strain evidence="13">SPP2</strain>
    </source>
</reference>
<feature type="domain" description="RCK C-terminal" evidence="11">
    <location>
        <begin position="404"/>
        <end position="486"/>
    </location>
</feature>
<dbReference type="PANTHER" id="PTHR32507:SF7">
    <property type="entry name" value="K(+)_H(+) ANTIPORTER NHAP2"/>
    <property type="match status" value="1"/>
</dbReference>
<organism evidence="12 13">
    <name type="scientific">Labilibaculum antarcticum</name>
    <dbReference type="NCBI Taxonomy" id="1717717"/>
    <lineage>
        <taxon>Bacteria</taxon>
        <taxon>Pseudomonadati</taxon>
        <taxon>Bacteroidota</taxon>
        <taxon>Bacteroidia</taxon>
        <taxon>Marinilabiliales</taxon>
        <taxon>Marinifilaceae</taxon>
        <taxon>Labilibaculum</taxon>
    </lineage>
</organism>
<feature type="transmembrane region" description="Helical" evidence="10">
    <location>
        <begin position="6"/>
        <end position="22"/>
    </location>
</feature>
<feature type="transmembrane region" description="Helical" evidence="10">
    <location>
        <begin position="184"/>
        <end position="208"/>
    </location>
</feature>
<dbReference type="Pfam" id="PF00999">
    <property type="entry name" value="Na_H_Exchanger"/>
    <property type="match status" value="1"/>
</dbReference>
<dbReference type="Proteomes" id="UP000218267">
    <property type="component" value="Chromosome"/>
</dbReference>
<keyword evidence="5" id="KW-0633">Potassium transport</keyword>
<evidence type="ECO:0000256" key="4">
    <source>
        <dbReference type="ARBA" id="ARBA00022475"/>
    </source>
</evidence>
<feature type="transmembrane region" description="Helical" evidence="10">
    <location>
        <begin position="34"/>
        <end position="53"/>
    </location>
</feature>
<dbReference type="OrthoDB" id="9810759at2"/>
<keyword evidence="5" id="KW-0630">Potassium</keyword>
<dbReference type="NCBIfam" id="NF003715">
    <property type="entry name" value="PRK05326.1-2"/>
    <property type="match status" value="1"/>
</dbReference>
<reference evidence="12 13" key="1">
    <citation type="journal article" date="2018" name="Mar. Genomics">
        <title>Complete genome sequence of Marinifilaceae bacterium strain SPP2, isolated from the Antarctic marine sediment.</title>
        <authorList>
            <person name="Watanabe M."/>
            <person name="Kojima H."/>
            <person name="Fukui M."/>
        </authorList>
    </citation>
    <scope>NUCLEOTIDE SEQUENCE [LARGE SCALE GENOMIC DNA]</scope>
    <source>
        <strain evidence="12 13">SPP2</strain>
    </source>
</reference>
<dbReference type="EMBL" id="AP018042">
    <property type="protein sequence ID" value="BAX81700.1"/>
    <property type="molecule type" value="Genomic_DNA"/>
</dbReference>
<evidence type="ECO:0000256" key="2">
    <source>
        <dbReference type="ARBA" id="ARBA00022448"/>
    </source>
</evidence>
<accession>A0A1Y1CN35</accession>
<evidence type="ECO:0000313" key="12">
    <source>
        <dbReference type="EMBL" id="BAX81700.1"/>
    </source>
</evidence>
<comment type="subcellular location">
    <subcellularLocation>
        <location evidence="1">Cell membrane</location>
        <topology evidence="1">Multi-pass membrane protein</topology>
    </subcellularLocation>
</comment>
<dbReference type="GO" id="GO:0008324">
    <property type="term" value="F:monoatomic cation transmembrane transporter activity"/>
    <property type="evidence" value="ECO:0007669"/>
    <property type="project" value="InterPro"/>
</dbReference>
<dbReference type="InterPro" id="IPR006153">
    <property type="entry name" value="Cation/H_exchanger_TM"/>
</dbReference>
<keyword evidence="13" id="KW-1185">Reference proteome</keyword>
<dbReference type="AlphaFoldDB" id="A0A1Y1CN35"/>
<evidence type="ECO:0000256" key="8">
    <source>
        <dbReference type="ARBA" id="ARBA00023065"/>
    </source>
</evidence>
<dbReference type="Gene3D" id="1.20.1530.20">
    <property type="match status" value="1"/>
</dbReference>
<evidence type="ECO:0000313" key="13">
    <source>
        <dbReference type="Proteomes" id="UP000218267"/>
    </source>
</evidence>
<dbReference type="KEGG" id="mbas:ALGA_3402"/>
<feature type="transmembrane region" description="Helical" evidence="10">
    <location>
        <begin position="118"/>
        <end position="140"/>
    </location>
</feature>
<name>A0A1Y1CN35_9BACT</name>
<proteinExistence type="predicted"/>
<evidence type="ECO:0000256" key="7">
    <source>
        <dbReference type="ARBA" id="ARBA00022989"/>
    </source>
</evidence>
<evidence type="ECO:0000256" key="6">
    <source>
        <dbReference type="ARBA" id="ARBA00022692"/>
    </source>
</evidence>
<dbReference type="GO" id="GO:0015297">
    <property type="term" value="F:antiporter activity"/>
    <property type="evidence" value="ECO:0007669"/>
    <property type="project" value="UniProtKB-KW"/>
</dbReference>
<protein>
    <submittedName>
        <fullName evidence="12">K+/H+ antiporter</fullName>
    </submittedName>
</protein>
<keyword evidence="3" id="KW-0050">Antiport</keyword>
<keyword evidence="2" id="KW-0813">Transport</keyword>
<keyword evidence="7 10" id="KW-1133">Transmembrane helix</keyword>
<keyword evidence="4" id="KW-1003">Cell membrane</keyword>
<keyword evidence="8" id="KW-0406">Ion transport</keyword>
<dbReference type="InterPro" id="IPR036721">
    <property type="entry name" value="RCK_C_sf"/>
</dbReference>
<sequence>MNLTIENILLVGSILLFISIIVGKTTYKFGVPTLILFLAIGMLAGSDGIGGILFDDPKIAQLIGIVSLNFILFSGGLDTNWNSLKPILKEGIILSTLGVLLTALSLGTFVWFITDFTIYESMLLGSIVSSTDAAAVFSILRSKSLALKTNLRPTLELESGSNDPMAYVLTIAFLSLVINQDQSIVSIISLFFQQMIFGAIAGFAFGMLSKFIINKIKLDFEGLYPVLVIALMFITFSATDFVGGNGFLAIYICAVYLGNQDLIHKKTILKMYDGLAWLMQIVLFLTLGLLVFPSQISPYVGIGLLISLFLIVVARPISVFISLIFFKMKLRRRFYISWVGLRGGVPIVFATYPLLAGIEKANMIFNIVFFISVTSVLIQGTTLSIFAKWLKVVLPGKSKKITEIDQLILDLPKSTLQEFVILPDFFSVNKRIVDLNFPKSAFIIMIKRDKEYIRPGGSTGIKVNDILMVLADSEEDYVKVNECLSKRNKAKKNRLDKE</sequence>